<reference evidence="4" key="1">
    <citation type="submission" date="2022-03" db="EMBL/GenBank/DDBJ databases">
        <authorList>
            <person name="Sayadi A."/>
        </authorList>
    </citation>
    <scope>NUCLEOTIDE SEQUENCE</scope>
</reference>
<dbReference type="InterPro" id="IPR027806">
    <property type="entry name" value="HARBI1_dom"/>
</dbReference>
<sequence length="258" mass="29505">MFFEGKIQQAHPEKHLKSIVSLAVVDVKYIFLYVNIGCQGRISNGGVFNNCELNDKIQNNALNIPEPTALPARTEEVPFYFVGDEAFALSENMMKVYSGYHERSSKERLYNYRLCRARRVMENAFGLLSAVFIVLRKPMLLEPKTATSVVTAITLLHNFLRKGNNAHVYTPAGSLDEEINGIVRLGNWRESNNDMASILPLEIRPRRASRTAHNIRSEVAEYCIQEGSVSWQENYAYNKTYRICCGNRCRYFYPVETS</sequence>
<comment type="caution">
    <text evidence="4">The sequence shown here is derived from an EMBL/GenBank/DDBJ whole genome shotgun (WGS) entry which is preliminary data.</text>
</comment>
<dbReference type="Proteomes" id="UP001152888">
    <property type="component" value="Unassembled WGS sequence"/>
</dbReference>
<evidence type="ECO:0000313" key="5">
    <source>
        <dbReference type="Proteomes" id="UP001152888"/>
    </source>
</evidence>
<evidence type="ECO:0000256" key="1">
    <source>
        <dbReference type="ARBA" id="ARBA00001968"/>
    </source>
</evidence>
<proteinExistence type="predicted"/>
<keyword evidence="5" id="KW-1185">Reference proteome</keyword>
<dbReference type="GO" id="GO:0046872">
    <property type="term" value="F:metal ion binding"/>
    <property type="evidence" value="ECO:0007669"/>
    <property type="project" value="UniProtKB-KW"/>
</dbReference>
<keyword evidence="2" id="KW-0479">Metal-binding</keyword>
<dbReference type="Pfam" id="PF13359">
    <property type="entry name" value="DDE_Tnp_4"/>
    <property type="match status" value="1"/>
</dbReference>
<protein>
    <recommendedName>
        <fullName evidence="3">DDE Tnp4 domain-containing protein</fullName>
    </recommendedName>
</protein>
<dbReference type="OrthoDB" id="8193319at2759"/>
<organism evidence="4 5">
    <name type="scientific">Acanthoscelides obtectus</name>
    <name type="common">Bean weevil</name>
    <name type="synonym">Bruchus obtectus</name>
    <dbReference type="NCBI Taxonomy" id="200917"/>
    <lineage>
        <taxon>Eukaryota</taxon>
        <taxon>Metazoa</taxon>
        <taxon>Ecdysozoa</taxon>
        <taxon>Arthropoda</taxon>
        <taxon>Hexapoda</taxon>
        <taxon>Insecta</taxon>
        <taxon>Pterygota</taxon>
        <taxon>Neoptera</taxon>
        <taxon>Endopterygota</taxon>
        <taxon>Coleoptera</taxon>
        <taxon>Polyphaga</taxon>
        <taxon>Cucujiformia</taxon>
        <taxon>Chrysomeloidea</taxon>
        <taxon>Chrysomelidae</taxon>
        <taxon>Bruchinae</taxon>
        <taxon>Bruchini</taxon>
        <taxon>Acanthoscelides</taxon>
    </lineage>
</organism>
<evidence type="ECO:0000259" key="3">
    <source>
        <dbReference type="Pfam" id="PF13359"/>
    </source>
</evidence>
<evidence type="ECO:0000256" key="2">
    <source>
        <dbReference type="ARBA" id="ARBA00022723"/>
    </source>
</evidence>
<comment type="cofactor">
    <cofactor evidence="1">
        <name>a divalent metal cation</name>
        <dbReference type="ChEBI" id="CHEBI:60240"/>
    </cofactor>
</comment>
<accession>A0A9P0PQY5</accession>
<dbReference type="AlphaFoldDB" id="A0A9P0PQY5"/>
<feature type="domain" description="DDE Tnp4" evidence="3">
    <location>
        <begin position="13"/>
        <end position="158"/>
    </location>
</feature>
<dbReference type="EMBL" id="CAKOFQ010007177">
    <property type="protein sequence ID" value="CAH1993608.1"/>
    <property type="molecule type" value="Genomic_DNA"/>
</dbReference>
<gene>
    <name evidence="4" type="ORF">ACAOBT_LOCUS21607</name>
</gene>
<evidence type="ECO:0000313" key="4">
    <source>
        <dbReference type="EMBL" id="CAH1993608.1"/>
    </source>
</evidence>
<name>A0A9P0PQY5_ACAOB</name>